<name>A0A1F8EYI5_9BACT</name>
<dbReference type="GO" id="GO:0000155">
    <property type="term" value="F:phosphorelay sensor kinase activity"/>
    <property type="evidence" value="ECO:0007669"/>
    <property type="project" value="InterPro"/>
</dbReference>
<dbReference type="Gene3D" id="3.30.450.20">
    <property type="entry name" value="PAS domain"/>
    <property type="match status" value="1"/>
</dbReference>
<evidence type="ECO:0000313" key="14">
    <source>
        <dbReference type="Proteomes" id="UP000177507"/>
    </source>
</evidence>
<dbReference type="PROSITE" id="PS50112">
    <property type="entry name" value="PAS"/>
    <property type="match status" value="1"/>
</dbReference>
<dbReference type="SUPFAM" id="SSF55785">
    <property type="entry name" value="PYP-like sensor domain (PAS domain)"/>
    <property type="match status" value="1"/>
</dbReference>
<evidence type="ECO:0000256" key="3">
    <source>
        <dbReference type="ARBA" id="ARBA00022553"/>
    </source>
</evidence>
<evidence type="ECO:0000256" key="4">
    <source>
        <dbReference type="ARBA" id="ARBA00022679"/>
    </source>
</evidence>
<dbReference type="SMART" id="SM00388">
    <property type="entry name" value="HisKA"/>
    <property type="match status" value="1"/>
</dbReference>
<dbReference type="SMART" id="SM00116">
    <property type="entry name" value="CBS"/>
    <property type="match status" value="2"/>
</dbReference>
<dbReference type="PROSITE" id="PS51371">
    <property type="entry name" value="CBS"/>
    <property type="match status" value="2"/>
</dbReference>
<protein>
    <recommendedName>
        <fullName evidence="2">histidine kinase</fullName>
        <ecNumber evidence="2">2.7.13.3</ecNumber>
    </recommendedName>
</protein>
<dbReference type="SMART" id="SM00387">
    <property type="entry name" value="HATPase_c"/>
    <property type="match status" value="1"/>
</dbReference>
<feature type="domain" description="Histidine kinase" evidence="9">
    <location>
        <begin position="315"/>
        <end position="529"/>
    </location>
</feature>
<evidence type="ECO:0000256" key="7">
    <source>
        <dbReference type="ARBA" id="ARBA00023136"/>
    </source>
</evidence>
<organism evidence="13 14">
    <name type="scientific">Candidatus Yanofskybacteria bacterium RIFCSPHIGHO2_01_FULL_44_17</name>
    <dbReference type="NCBI Taxonomy" id="1802668"/>
    <lineage>
        <taxon>Bacteria</taxon>
        <taxon>Candidatus Yanofskyibacteriota</taxon>
    </lineage>
</organism>
<proteinExistence type="predicted"/>
<dbReference type="Gene3D" id="1.10.287.130">
    <property type="match status" value="1"/>
</dbReference>
<feature type="domain" description="PAC" evidence="11">
    <location>
        <begin position="259"/>
        <end position="311"/>
    </location>
</feature>
<dbReference type="Proteomes" id="UP000177507">
    <property type="component" value="Unassembled WGS sequence"/>
</dbReference>
<keyword evidence="4" id="KW-0808">Transferase</keyword>
<dbReference type="InterPro" id="IPR000700">
    <property type="entry name" value="PAS-assoc_C"/>
</dbReference>
<dbReference type="InterPro" id="IPR046342">
    <property type="entry name" value="CBS_dom_sf"/>
</dbReference>
<dbReference type="EMBL" id="MGJI01000013">
    <property type="protein sequence ID" value="OGN05099.1"/>
    <property type="molecule type" value="Genomic_DNA"/>
</dbReference>
<evidence type="ECO:0000259" key="11">
    <source>
        <dbReference type="PROSITE" id="PS50113"/>
    </source>
</evidence>
<dbReference type="STRING" id="1802668.A2831_00265"/>
<dbReference type="PANTHER" id="PTHR45453">
    <property type="entry name" value="PHOSPHATE REGULON SENSOR PROTEIN PHOR"/>
    <property type="match status" value="1"/>
</dbReference>
<dbReference type="Pfam" id="PF00571">
    <property type="entry name" value="CBS"/>
    <property type="match status" value="2"/>
</dbReference>
<dbReference type="Gene3D" id="3.30.565.10">
    <property type="entry name" value="Histidine kinase-like ATPase, C-terminal domain"/>
    <property type="match status" value="1"/>
</dbReference>
<dbReference type="InterPro" id="IPR003594">
    <property type="entry name" value="HATPase_dom"/>
</dbReference>
<evidence type="ECO:0000256" key="1">
    <source>
        <dbReference type="ARBA" id="ARBA00000085"/>
    </source>
</evidence>
<dbReference type="InterPro" id="IPR036890">
    <property type="entry name" value="HATPase_C_sf"/>
</dbReference>
<dbReference type="CDD" id="cd00082">
    <property type="entry name" value="HisKA"/>
    <property type="match status" value="1"/>
</dbReference>
<dbReference type="GO" id="GO:0005886">
    <property type="term" value="C:plasma membrane"/>
    <property type="evidence" value="ECO:0007669"/>
    <property type="project" value="TreeGrafter"/>
</dbReference>
<dbReference type="InterPro" id="IPR050351">
    <property type="entry name" value="BphY/WalK/GraS-like"/>
</dbReference>
<dbReference type="CDD" id="cd00130">
    <property type="entry name" value="PAS"/>
    <property type="match status" value="1"/>
</dbReference>
<dbReference type="SUPFAM" id="SSF55874">
    <property type="entry name" value="ATPase domain of HSP90 chaperone/DNA topoisomerase II/histidine kinase"/>
    <property type="match status" value="1"/>
</dbReference>
<evidence type="ECO:0000256" key="6">
    <source>
        <dbReference type="ARBA" id="ARBA00023012"/>
    </source>
</evidence>
<dbReference type="PRINTS" id="PR00344">
    <property type="entry name" value="BCTRLSENSOR"/>
</dbReference>
<evidence type="ECO:0000256" key="5">
    <source>
        <dbReference type="ARBA" id="ARBA00022777"/>
    </source>
</evidence>
<keyword evidence="5" id="KW-0418">Kinase</keyword>
<evidence type="ECO:0000259" key="9">
    <source>
        <dbReference type="PROSITE" id="PS50109"/>
    </source>
</evidence>
<dbReference type="InterPro" id="IPR013767">
    <property type="entry name" value="PAS_fold"/>
</dbReference>
<evidence type="ECO:0000256" key="8">
    <source>
        <dbReference type="PROSITE-ProRule" id="PRU00703"/>
    </source>
</evidence>
<dbReference type="InterPro" id="IPR000644">
    <property type="entry name" value="CBS_dom"/>
</dbReference>
<gene>
    <name evidence="13" type="ORF">A2831_00265</name>
</gene>
<accession>A0A1F8EYI5</accession>
<dbReference type="InterPro" id="IPR005467">
    <property type="entry name" value="His_kinase_dom"/>
</dbReference>
<dbReference type="PANTHER" id="PTHR45453:SF1">
    <property type="entry name" value="PHOSPHATE REGULON SENSOR PROTEIN PHOR"/>
    <property type="match status" value="1"/>
</dbReference>
<dbReference type="InterPro" id="IPR003661">
    <property type="entry name" value="HisK_dim/P_dom"/>
</dbReference>
<dbReference type="CDD" id="cd04586">
    <property type="entry name" value="CBS_pair_BON_assoc"/>
    <property type="match status" value="1"/>
</dbReference>
<dbReference type="GO" id="GO:0006355">
    <property type="term" value="P:regulation of DNA-templated transcription"/>
    <property type="evidence" value="ECO:0007669"/>
    <property type="project" value="InterPro"/>
</dbReference>
<keyword evidence="8" id="KW-0129">CBS domain</keyword>
<dbReference type="Pfam" id="PF00512">
    <property type="entry name" value="HisKA"/>
    <property type="match status" value="1"/>
</dbReference>
<dbReference type="PROSITE" id="PS50109">
    <property type="entry name" value="HIS_KIN"/>
    <property type="match status" value="1"/>
</dbReference>
<feature type="domain" description="PAS" evidence="10">
    <location>
        <begin position="189"/>
        <end position="230"/>
    </location>
</feature>
<comment type="catalytic activity">
    <reaction evidence="1">
        <text>ATP + protein L-histidine = ADP + protein N-phospho-L-histidine.</text>
        <dbReference type="EC" id="2.7.13.3"/>
    </reaction>
</comment>
<dbReference type="AlphaFoldDB" id="A0A1F8EYI5"/>
<dbReference type="SUPFAM" id="SSF47384">
    <property type="entry name" value="Homodimeric domain of signal transducing histidine kinase"/>
    <property type="match status" value="1"/>
</dbReference>
<comment type="caution">
    <text evidence="13">The sequence shown here is derived from an EMBL/GenBank/DDBJ whole genome shotgun (WGS) entry which is preliminary data.</text>
</comment>
<keyword evidence="6" id="KW-0902">Two-component regulatory system</keyword>
<feature type="domain" description="CBS" evidence="12">
    <location>
        <begin position="10"/>
        <end position="67"/>
    </location>
</feature>
<dbReference type="Gene3D" id="3.10.580.10">
    <property type="entry name" value="CBS-domain"/>
    <property type="match status" value="1"/>
</dbReference>
<dbReference type="SMART" id="SM00091">
    <property type="entry name" value="PAS"/>
    <property type="match status" value="1"/>
</dbReference>
<dbReference type="InterPro" id="IPR004358">
    <property type="entry name" value="Sig_transdc_His_kin-like_C"/>
</dbReference>
<evidence type="ECO:0000259" key="12">
    <source>
        <dbReference type="PROSITE" id="PS51371"/>
    </source>
</evidence>
<dbReference type="PROSITE" id="PS50113">
    <property type="entry name" value="PAC"/>
    <property type="match status" value="1"/>
</dbReference>
<dbReference type="NCBIfam" id="TIGR00229">
    <property type="entry name" value="sensory_box"/>
    <property type="match status" value="1"/>
</dbReference>
<dbReference type="Pfam" id="PF00989">
    <property type="entry name" value="PAS"/>
    <property type="match status" value="1"/>
</dbReference>
<keyword evidence="7" id="KW-0472">Membrane</keyword>
<evidence type="ECO:0000256" key="2">
    <source>
        <dbReference type="ARBA" id="ARBA00012438"/>
    </source>
</evidence>
<dbReference type="InterPro" id="IPR035965">
    <property type="entry name" value="PAS-like_dom_sf"/>
</dbReference>
<dbReference type="Pfam" id="PF02518">
    <property type="entry name" value="HATPase_c"/>
    <property type="match status" value="1"/>
</dbReference>
<dbReference type="EC" id="2.7.13.3" evidence="2"/>
<dbReference type="GO" id="GO:0016036">
    <property type="term" value="P:cellular response to phosphate starvation"/>
    <property type="evidence" value="ECO:0007669"/>
    <property type="project" value="TreeGrafter"/>
</dbReference>
<keyword evidence="3" id="KW-0597">Phosphoprotein</keyword>
<evidence type="ECO:0000313" key="13">
    <source>
        <dbReference type="EMBL" id="OGN05099.1"/>
    </source>
</evidence>
<dbReference type="GO" id="GO:0004721">
    <property type="term" value="F:phosphoprotein phosphatase activity"/>
    <property type="evidence" value="ECO:0007669"/>
    <property type="project" value="TreeGrafter"/>
</dbReference>
<sequence length="536" mass="60537">MDPKTLKDIMTKEVVSVSPETSLFDAAKLLYKNRFNGLPVVDGIGALVGILTEYDLVNIDSAIHIPTLQRILRRLALEKDGIEKEFETIAALKVAGVMNDDPLTLKETATLEEAVTAFTQHHRVNPIPVVDAQKRLVGIVSRSDLVKFFIDFPAKKPRITPPGPRLSEAAVGAMVEKSVSLLEDKILLFQSTISTADQAILITDIDAKIIYANKAWERLSGYSMDEILGKHPNDLWGGHMPKEFYDKLWQTIKTEKKPFVSQVKNVKKDGTEYWQDDYITPILDEKGDIRFFMSIEPDITDKKQKDQFREEFISIIGHQLRNPLKSISWMVEWLGKSSAISDEDRRKIEEIYKENKSLASFVEDLLVLSRVGKNTLSKEKFDLKVEIEAIVGEVKQANPRVEFVFEAEGADFSLTTNKPMAMQIFVNLIYNAAEYSDKGAGKVEISLQLKNGEYIFSSHNNGPDIAEEDRPKIFSKFFRSDVAKEMKKGGTGLGLFIIKSICDNFGWQIWFESSAGHGTTFYVKMPVSSQMINDKF</sequence>
<dbReference type="InterPro" id="IPR000014">
    <property type="entry name" value="PAS"/>
</dbReference>
<reference evidence="13 14" key="1">
    <citation type="journal article" date="2016" name="Nat. Commun.">
        <title>Thousands of microbial genomes shed light on interconnected biogeochemical processes in an aquifer system.</title>
        <authorList>
            <person name="Anantharaman K."/>
            <person name="Brown C.T."/>
            <person name="Hug L.A."/>
            <person name="Sharon I."/>
            <person name="Castelle C.J."/>
            <person name="Probst A.J."/>
            <person name="Thomas B.C."/>
            <person name="Singh A."/>
            <person name="Wilkins M.J."/>
            <person name="Karaoz U."/>
            <person name="Brodie E.L."/>
            <person name="Williams K.H."/>
            <person name="Hubbard S.S."/>
            <person name="Banfield J.F."/>
        </authorList>
    </citation>
    <scope>NUCLEOTIDE SEQUENCE [LARGE SCALE GENOMIC DNA]</scope>
</reference>
<dbReference type="InterPro" id="IPR036097">
    <property type="entry name" value="HisK_dim/P_sf"/>
</dbReference>
<dbReference type="SUPFAM" id="SSF54631">
    <property type="entry name" value="CBS-domain pair"/>
    <property type="match status" value="1"/>
</dbReference>
<feature type="domain" description="CBS" evidence="12">
    <location>
        <begin position="98"/>
        <end position="156"/>
    </location>
</feature>
<evidence type="ECO:0000259" key="10">
    <source>
        <dbReference type="PROSITE" id="PS50112"/>
    </source>
</evidence>